<dbReference type="AlphaFoldDB" id="A0A7I9V1D2"/>
<feature type="transmembrane region" description="Helical" evidence="1">
    <location>
        <begin position="76"/>
        <end position="97"/>
    </location>
</feature>
<dbReference type="Pfam" id="PF03729">
    <property type="entry name" value="DUF308"/>
    <property type="match status" value="2"/>
</dbReference>
<dbReference type="PANTHER" id="PTHR34989:SF1">
    <property type="entry name" value="PROTEIN HDED"/>
    <property type="match status" value="1"/>
</dbReference>
<dbReference type="RefSeq" id="WP_161928553.1">
    <property type="nucleotide sequence ID" value="NZ_BJOU01000017.1"/>
</dbReference>
<dbReference type="OrthoDB" id="3577181at2"/>
<feature type="transmembrane region" description="Helical" evidence="1">
    <location>
        <begin position="140"/>
        <end position="161"/>
    </location>
</feature>
<dbReference type="GO" id="GO:0005886">
    <property type="term" value="C:plasma membrane"/>
    <property type="evidence" value="ECO:0007669"/>
    <property type="project" value="TreeGrafter"/>
</dbReference>
<keyword evidence="3" id="KW-1185">Reference proteome</keyword>
<evidence type="ECO:0008006" key="4">
    <source>
        <dbReference type="Google" id="ProtNLM"/>
    </source>
</evidence>
<protein>
    <recommendedName>
        <fullName evidence="4">DUF308 domain-containing protein</fullName>
    </recommendedName>
</protein>
<sequence>MTIADIERQIPETVVGAVRGTVIFSALVGLAVGIACLVWPSATINVLGILLGIALVVAGLFRIYQSFAATYLSGGLRFALGLIGLMILWAGIVVLWHPASDGWDNDYRAWFLAVFIGIGWIFQGLGDLFGATTGSRHSSVWWAIFSGVVAIAAGIIMIAWPNLGLSTFVWVSGILLIVISIVSLFNLPKKV</sequence>
<accession>A0A7I9V1D2</accession>
<feature type="transmembrane region" description="Helical" evidence="1">
    <location>
        <begin position="109"/>
        <end position="128"/>
    </location>
</feature>
<dbReference type="InterPro" id="IPR005325">
    <property type="entry name" value="DUF308_memb"/>
</dbReference>
<feature type="transmembrane region" description="Helical" evidence="1">
    <location>
        <begin position="46"/>
        <end position="64"/>
    </location>
</feature>
<comment type="caution">
    <text evidence="2">The sequence shown here is derived from an EMBL/GenBank/DDBJ whole genome shotgun (WGS) entry which is preliminary data.</text>
</comment>
<keyword evidence="1" id="KW-0472">Membrane</keyword>
<proteinExistence type="predicted"/>
<evidence type="ECO:0000256" key="1">
    <source>
        <dbReference type="SAM" id="Phobius"/>
    </source>
</evidence>
<reference evidence="3" key="1">
    <citation type="submission" date="2019-06" db="EMBL/GenBank/DDBJ databases">
        <title>Gordonia isolated from sludge of a wastewater treatment plant.</title>
        <authorList>
            <person name="Tamura T."/>
            <person name="Aoyama K."/>
            <person name="Kang Y."/>
            <person name="Saito S."/>
            <person name="Akiyama N."/>
            <person name="Yazawa K."/>
            <person name="Gonoi T."/>
            <person name="Mikami Y."/>
        </authorList>
    </citation>
    <scope>NUCLEOTIDE SEQUENCE [LARGE SCALE GENOMIC DNA]</scope>
    <source>
        <strain evidence="3">NBRC 107697</strain>
    </source>
</reference>
<evidence type="ECO:0000313" key="3">
    <source>
        <dbReference type="Proteomes" id="UP000444980"/>
    </source>
</evidence>
<keyword evidence="1" id="KW-0812">Transmembrane</keyword>
<dbReference type="EMBL" id="BJOU01000017">
    <property type="protein sequence ID" value="GED99254.1"/>
    <property type="molecule type" value="Genomic_DNA"/>
</dbReference>
<feature type="transmembrane region" description="Helical" evidence="1">
    <location>
        <begin position="21"/>
        <end position="40"/>
    </location>
</feature>
<dbReference type="InterPro" id="IPR052712">
    <property type="entry name" value="Acid_resist_chaperone_HdeD"/>
</dbReference>
<evidence type="ECO:0000313" key="2">
    <source>
        <dbReference type="EMBL" id="GED99254.1"/>
    </source>
</evidence>
<name>A0A7I9V1D2_9ACTN</name>
<keyword evidence="1" id="KW-1133">Transmembrane helix</keyword>
<gene>
    <name evidence="2" type="ORF">nbrc107697_32930</name>
</gene>
<dbReference type="Proteomes" id="UP000444980">
    <property type="component" value="Unassembled WGS sequence"/>
</dbReference>
<feature type="transmembrane region" description="Helical" evidence="1">
    <location>
        <begin position="167"/>
        <end position="187"/>
    </location>
</feature>
<dbReference type="PANTHER" id="PTHR34989">
    <property type="entry name" value="PROTEIN HDED"/>
    <property type="match status" value="1"/>
</dbReference>
<organism evidence="2 3">
    <name type="scientific">Gordonia crocea</name>
    <dbReference type="NCBI Taxonomy" id="589162"/>
    <lineage>
        <taxon>Bacteria</taxon>
        <taxon>Bacillati</taxon>
        <taxon>Actinomycetota</taxon>
        <taxon>Actinomycetes</taxon>
        <taxon>Mycobacteriales</taxon>
        <taxon>Gordoniaceae</taxon>
        <taxon>Gordonia</taxon>
    </lineage>
</organism>